<organism evidence="1">
    <name type="scientific">marine metagenome</name>
    <dbReference type="NCBI Taxonomy" id="408172"/>
    <lineage>
        <taxon>unclassified sequences</taxon>
        <taxon>metagenomes</taxon>
        <taxon>ecological metagenomes</taxon>
    </lineage>
</organism>
<evidence type="ECO:0000313" key="1">
    <source>
        <dbReference type="EMBL" id="SUZ66189.1"/>
    </source>
</evidence>
<sequence length="48" mass="5933">MNIPEVMLDPFNAMPIIYQRHDQRTFWGAVGRRYRTDKARTRRTHEYH</sequence>
<dbReference type="EMBL" id="UINC01000978">
    <property type="protein sequence ID" value="SUZ66189.1"/>
    <property type="molecule type" value="Genomic_DNA"/>
</dbReference>
<proteinExistence type="predicted"/>
<reference evidence="1" key="1">
    <citation type="submission" date="2018-05" db="EMBL/GenBank/DDBJ databases">
        <authorList>
            <person name="Lanie J.A."/>
            <person name="Ng W.-L."/>
            <person name="Kazmierczak K.M."/>
            <person name="Andrzejewski T.M."/>
            <person name="Davidsen T.M."/>
            <person name="Wayne K.J."/>
            <person name="Tettelin H."/>
            <person name="Glass J.I."/>
            <person name="Rusch D."/>
            <person name="Podicherti R."/>
            <person name="Tsui H.-C.T."/>
            <person name="Winkler M.E."/>
        </authorList>
    </citation>
    <scope>NUCLEOTIDE SEQUENCE</scope>
</reference>
<dbReference type="AlphaFoldDB" id="A0A381PJC3"/>
<protein>
    <submittedName>
        <fullName evidence="1">Uncharacterized protein</fullName>
    </submittedName>
</protein>
<name>A0A381PJC3_9ZZZZ</name>
<accession>A0A381PJC3</accession>
<gene>
    <name evidence="1" type="ORF">METZ01_LOCUS19043</name>
</gene>